<evidence type="ECO:0000256" key="2">
    <source>
        <dbReference type="ARBA" id="ARBA00013017"/>
    </source>
</evidence>
<evidence type="ECO:0000256" key="3">
    <source>
        <dbReference type="ARBA" id="ARBA00022559"/>
    </source>
</evidence>
<dbReference type="GO" id="GO:0005737">
    <property type="term" value="C:cytoplasm"/>
    <property type="evidence" value="ECO:0007669"/>
    <property type="project" value="TreeGrafter"/>
</dbReference>
<evidence type="ECO:0000313" key="14">
    <source>
        <dbReference type="Proteomes" id="UP000199440"/>
    </source>
</evidence>
<dbReference type="InterPro" id="IPR036249">
    <property type="entry name" value="Thioredoxin-like_sf"/>
</dbReference>
<evidence type="ECO:0000313" key="13">
    <source>
        <dbReference type="EMBL" id="SDM88652.1"/>
    </source>
</evidence>
<keyword evidence="3" id="KW-0575">Peroxidase</keyword>
<dbReference type="EMBL" id="FNGV01000016">
    <property type="protein sequence ID" value="SDM88652.1"/>
    <property type="molecule type" value="Genomic_DNA"/>
</dbReference>
<dbReference type="Pfam" id="PF00578">
    <property type="entry name" value="AhpC-TSA"/>
    <property type="match status" value="1"/>
</dbReference>
<comment type="function">
    <text evidence="1">Thiol-specific peroxidase that catalyzes the reduction of hydrogen peroxide and organic hydroperoxides to water and alcohols, respectively. Plays a role in cell protection against oxidative stress by detoxifying peroxides and as sensor of hydrogen peroxide-mediated signaling events.</text>
</comment>
<organism evidence="13 14">
    <name type="scientific">Kriegella aquimaris</name>
    <dbReference type="NCBI Taxonomy" id="192904"/>
    <lineage>
        <taxon>Bacteria</taxon>
        <taxon>Pseudomonadati</taxon>
        <taxon>Bacteroidota</taxon>
        <taxon>Flavobacteriia</taxon>
        <taxon>Flavobacteriales</taxon>
        <taxon>Flavobacteriaceae</taxon>
        <taxon>Kriegella</taxon>
    </lineage>
</organism>
<dbReference type="AlphaFoldDB" id="A0A1G9WVW2"/>
<keyword evidence="6" id="KW-1015">Disulfide bond</keyword>
<dbReference type="PANTHER" id="PTHR42801:SF7">
    <property type="entry name" value="SLL1159 PROTEIN"/>
    <property type="match status" value="1"/>
</dbReference>
<dbReference type="Gene3D" id="3.40.30.10">
    <property type="entry name" value="Glutaredoxin"/>
    <property type="match status" value="1"/>
</dbReference>
<evidence type="ECO:0000256" key="11">
    <source>
        <dbReference type="ARBA" id="ARBA00049091"/>
    </source>
</evidence>
<comment type="similarity">
    <text evidence="9">Belongs to the peroxiredoxin family. BCP/PrxQ subfamily.</text>
</comment>
<evidence type="ECO:0000256" key="5">
    <source>
        <dbReference type="ARBA" id="ARBA00023002"/>
    </source>
</evidence>
<protein>
    <recommendedName>
        <fullName evidence="2">thioredoxin-dependent peroxiredoxin</fullName>
        <ecNumber evidence="2">1.11.1.24</ecNumber>
    </recommendedName>
    <alternativeName>
        <fullName evidence="8">Thioredoxin peroxidase</fullName>
    </alternativeName>
    <alternativeName>
        <fullName evidence="10">Thioredoxin-dependent peroxiredoxin Bcp</fullName>
    </alternativeName>
</protein>
<dbReference type="InterPro" id="IPR013766">
    <property type="entry name" value="Thioredoxin_domain"/>
</dbReference>
<dbReference type="GO" id="GO:0034599">
    <property type="term" value="P:cellular response to oxidative stress"/>
    <property type="evidence" value="ECO:0007669"/>
    <property type="project" value="TreeGrafter"/>
</dbReference>
<dbReference type="OrthoDB" id="9809746at2"/>
<evidence type="ECO:0000259" key="12">
    <source>
        <dbReference type="PROSITE" id="PS51352"/>
    </source>
</evidence>
<evidence type="ECO:0000256" key="1">
    <source>
        <dbReference type="ARBA" id="ARBA00003330"/>
    </source>
</evidence>
<keyword evidence="5" id="KW-0560">Oxidoreductase</keyword>
<dbReference type="Proteomes" id="UP000199440">
    <property type="component" value="Unassembled WGS sequence"/>
</dbReference>
<evidence type="ECO:0000256" key="8">
    <source>
        <dbReference type="ARBA" id="ARBA00032824"/>
    </source>
</evidence>
<dbReference type="RefSeq" id="WP_089894826.1">
    <property type="nucleotide sequence ID" value="NZ_FNGV01000016.1"/>
</dbReference>
<dbReference type="GO" id="GO:0045454">
    <property type="term" value="P:cell redox homeostasis"/>
    <property type="evidence" value="ECO:0007669"/>
    <property type="project" value="TreeGrafter"/>
</dbReference>
<dbReference type="EC" id="1.11.1.24" evidence="2"/>
<dbReference type="CDD" id="cd02970">
    <property type="entry name" value="PRX_like2"/>
    <property type="match status" value="1"/>
</dbReference>
<evidence type="ECO:0000256" key="10">
    <source>
        <dbReference type="ARBA" id="ARBA00042639"/>
    </source>
</evidence>
<accession>A0A1G9WVW2</accession>
<evidence type="ECO:0000256" key="4">
    <source>
        <dbReference type="ARBA" id="ARBA00022862"/>
    </source>
</evidence>
<sequence>MSGLQEFQKLVIANASQVKGLSVGDKAPDFSLPNAFGKQVSLSEALKADIVIIKFYRGEWCPICNLDLMAVQKHLPQITAFGARLMAISPQKPENALTTIQKNSLGFEVLSDSDQEVIKAYNLQFDPGEDYHQRRDLSLLNGDGSKNLPVPATFIINKEGIIEACHVEANYTERMTPEQILIALKEVTTKTSDQ</sequence>
<dbReference type="SUPFAM" id="SSF52833">
    <property type="entry name" value="Thioredoxin-like"/>
    <property type="match status" value="1"/>
</dbReference>
<feature type="domain" description="Thioredoxin" evidence="12">
    <location>
        <begin position="21"/>
        <end position="189"/>
    </location>
</feature>
<keyword evidence="4" id="KW-0049">Antioxidant</keyword>
<evidence type="ECO:0000256" key="9">
    <source>
        <dbReference type="ARBA" id="ARBA00038489"/>
    </source>
</evidence>
<keyword evidence="14" id="KW-1185">Reference proteome</keyword>
<evidence type="ECO:0000256" key="6">
    <source>
        <dbReference type="ARBA" id="ARBA00023157"/>
    </source>
</evidence>
<proteinExistence type="inferred from homology"/>
<dbReference type="InterPro" id="IPR050924">
    <property type="entry name" value="Peroxiredoxin_BCP/PrxQ"/>
</dbReference>
<dbReference type="GO" id="GO:0008379">
    <property type="term" value="F:thioredoxin peroxidase activity"/>
    <property type="evidence" value="ECO:0007669"/>
    <property type="project" value="TreeGrafter"/>
</dbReference>
<evidence type="ECO:0000256" key="7">
    <source>
        <dbReference type="ARBA" id="ARBA00023284"/>
    </source>
</evidence>
<name>A0A1G9WVW2_9FLAO</name>
<keyword evidence="7" id="KW-0676">Redox-active center</keyword>
<gene>
    <name evidence="13" type="ORF">SAMN04488514_11684</name>
</gene>
<comment type="catalytic activity">
    <reaction evidence="11">
        <text>a hydroperoxide + [thioredoxin]-dithiol = an alcohol + [thioredoxin]-disulfide + H2O</text>
        <dbReference type="Rhea" id="RHEA:62620"/>
        <dbReference type="Rhea" id="RHEA-COMP:10698"/>
        <dbReference type="Rhea" id="RHEA-COMP:10700"/>
        <dbReference type="ChEBI" id="CHEBI:15377"/>
        <dbReference type="ChEBI" id="CHEBI:29950"/>
        <dbReference type="ChEBI" id="CHEBI:30879"/>
        <dbReference type="ChEBI" id="CHEBI:35924"/>
        <dbReference type="ChEBI" id="CHEBI:50058"/>
        <dbReference type="EC" id="1.11.1.24"/>
    </reaction>
</comment>
<dbReference type="InterPro" id="IPR000866">
    <property type="entry name" value="AhpC/TSA"/>
</dbReference>
<dbReference type="PANTHER" id="PTHR42801">
    <property type="entry name" value="THIOREDOXIN-DEPENDENT PEROXIDE REDUCTASE"/>
    <property type="match status" value="1"/>
</dbReference>
<dbReference type="PROSITE" id="PS51352">
    <property type="entry name" value="THIOREDOXIN_2"/>
    <property type="match status" value="1"/>
</dbReference>
<reference evidence="13 14" key="1">
    <citation type="submission" date="2016-10" db="EMBL/GenBank/DDBJ databases">
        <authorList>
            <person name="de Groot N.N."/>
        </authorList>
    </citation>
    <scope>NUCLEOTIDE SEQUENCE [LARGE SCALE GENOMIC DNA]</scope>
    <source>
        <strain evidence="13 14">DSM 19886</strain>
    </source>
</reference>